<feature type="transmembrane region" description="Helical" evidence="1">
    <location>
        <begin position="289"/>
        <end position="322"/>
    </location>
</feature>
<feature type="transmembrane region" description="Helical" evidence="1">
    <location>
        <begin position="214"/>
        <end position="232"/>
    </location>
</feature>
<protein>
    <recommendedName>
        <fullName evidence="4">Dolichyl-phosphate-mannose-protein mannosyltransferase</fullName>
    </recommendedName>
</protein>
<gene>
    <name evidence="2" type="ORF">HUG10_07490</name>
</gene>
<dbReference type="EMBL" id="CP058529">
    <property type="protein sequence ID" value="QLG27399.1"/>
    <property type="molecule type" value="Genomic_DNA"/>
</dbReference>
<keyword evidence="1" id="KW-0472">Membrane</keyword>
<feature type="transmembrane region" description="Helical" evidence="1">
    <location>
        <begin position="48"/>
        <end position="67"/>
    </location>
</feature>
<sequence length="629" mass="70921">MIQTTNLIISSFVKKAFYSIGKNLQLILPALLLIGLAGSYIIGVPSMGMVGLVTLGPPFIGAAIVFLSSTEQDHPHSANIEVNVNPRFQSIVFFFLLALALFILHTNQSRPIEYFIVASAIYISILFRILASNNKHIVLIQIALVFMLSVYSVTLKYPFYIGNSDILAHLRYANHIYTIGTIVPENLAIAYNSFPLFHILIALSSEIFDVPVKYSWALIAPLMIVSTIPIVYKLSTLIFGRADMALCSALIFATLPDVVFYGQYMITRVAAAIGFFFALYLILKHNYDVRFAMLSIVFLIYLLFVHQVTLPQSIIILLLLYFAFSNRAYTNNQIFNMILLSTVLCIGYWVFVATSFTEVIIASRIEGLLEPRAVTTPSGSEQKFNSSNFYLNTYVTTFFLLVGIRKLLVSYDRELPYGLGVFLLITTPLYIPNPISSLWITQYLFRIDRFYLLLSPFLAITIGYSLFYLLKSDKVYRYLAVGSVCIFIITSVWAGTVAPVASDANQLTWTGPPKHLEESEIQGIEFVHKSVPNKVELNADRSSQRYINEYLQLDREHNSIKSIRVTGNSSENEGTILRAHRYENGGITVGPSEYRYRIDINNTPELLAKLEKSRSRVYDSGSVRLYLAQ</sequence>
<feature type="transmembrane region" description="Helical" evidence="1">
    <location>
        <begin position="415"/>
        <end position="431"/>
    </location>
</feature>
<organism evidence="2 3">
    <name type="scientific">Halorarum halophilum</name>
    <dbReference type="NCBI Taxonomy" id="2743090"/>
    <lineage>
        <taxon>Archaea</taxon>
        <taxon>Methanobacteriati</taxon>
        <taxon>Methanobacteriota</taxon>
        <taxon>Stenosarchaea group</taxon>
        <taxon>Halobacteria</taxon>
        <taxon>Halobacteriales</taxon>
        <taxon>Haloferacaceae</taxon>
        <taxon>Halorarum</taxon>
    </lineage>
</organism>
<evidence type="ECO:0008006" key="4">
    <source>
        <dbReference type="Google" id="ProtNLM"/>
    </source>
</evidence>
<dbReference type="Proteomes" id="UP000509750">
    <property type="component" value="Chromosome"/>
</dbReference>
<feature type="transmembrane region" description="Helical" evidence="1">
    <location>
        <begin position="475"/>
        <end position="495"/>
    </location>
</feature>
<evidence type="ECO:0000313" key="2">
    <source>
        <dbReference type="EMBL" id="QLG27399.1"/>
    </source>
</evidence>
<evidence type="ECO:0000313" key="3">
    <source>
        <dbReference type="Proteomes" id="UP000509750"/>
    </source>
</evidence>
<feature type="transmembrane region" description="Helical" evidence="1">
    <location>
        <begin position="88"/>
        <end position="106"/>
    </location>
</feature>
<keyword evidence="1" id="KW-0812">Transmembrane</keyword>
<feature type="transmembrane region" description="Helical" evidence="1">
    <location>
        <begin position="24"/>
        <end position="42"/>
    </location>
</feature>
<keyword evidence="3" id="KW-1185">Reference proteome</keyword>
<dbReference type="RefSeq" id="WP_179168974.1">
    <property type="nucleotide sequence ID" value="NZ_CP058529.1"/>
</dbReference>
<keyword evidence="1" id="KW-1133">Transmembrane helix</keyword>
<feature type="transmembrane region" description="Helical" evidence="1">
    <location>
        <begin position="112"/>
        <end position="130"/>
    </location>
</feature>
<dbReference type="OrthoDB" id="164013at2157"/>
<accession>A0A7D5K7D2</accession>
<evidence type="ECO:0000256" key="1">
    <source>
        <dbReference type="SAM" id="Phobius"/>
    </source>
</evidence>
<dbReference type="KEGG" id="halg:HUG10_07490"/>
<feature type="transmembrane region" description="Helical" evidence="1">
    <location>
        <begin position="389"/>
        <end position="408"/>
    </location>
</feature>
<dbReference type="AlphaFoldDB" id="A0A7D5K7D2"/>
<proteinExistence type="predicted"/>
<dbReference type="GeneID" id="56028665"/>
<reference evidence="2 3" key="1">
    <citation type="submission" date="2020-07" db="EMBL/GenBank/DDBJ databases">
        <title>Gai3-2, isolated from salt lake.</title>
        <authorList>
            <person name="Cui H."/>
            <person name="Shi X."/>
        </authorList>
    </citation>
    <scope>NUCLEOTIDE SEQUENCE [LARGE SCALE GENOMIC DNA]</scope>
    <source>
        <strain evidence="2 3">Gai3-2</strain>
    </source>
</reference>
<feature type="transmembrane region" description="Helical" evidence="1">
    <location>
        <begin position="265"/>
        <end position="283"/>
    </location>
</feature>
<feature type="transmembrane region" description="Helical" evidence="1">
    <location>
        <begin position="334"/>
        <end position="351"/>
    </location>
</feature>
<feature type="transmembrane region" description="Helical" evidence="1">
    <location>
        <begin position="137"/>
        <end position="155"/>
    </location>
</feature>
<name>A0A7D5K7D2_9EURY</name>
<feature type="transmembrane region" description="Helical" evidence="1">
    <location>
        <begin position="451"/>
        <end position="470"/>
    </location>
</feature>